<dbReference type="GO" id="GO:0043565">
    <property type="term" value="F:sequence-specific DNA binding"/>
    <property type="evidence" value="ECO:0007669"/>
    <property type="project" value="InterPro"/>
</dbReference>
<dbReference type="PRINTS" id="PR00032">
    <property type="entry name" value="HTHARAC"/>
</dbReference>
<evidence type="ECO:0000313" key="5">
    <source>
        <dbReference type="EMBL" id="AKL97315.1"/>
    </source>
</evidence>
<dbReference type="AlphaFoldDB" id="A0A0G3WHE0"/>
<dbReference type="Pfam" id="PF02311">
    <property type="entry name" value="AraC_binding"/>
    <property type="match status" value="1"/>
</dbReference>
<gene>
    <name evidence="5" type="ORF">CACET_c38870</name>
</gene>
<proteinExistence type="predicted"/>
<evidence type="ECO:0000256" key="3">
    <source>
        <dbReference type="ARBA" id="ARBA00023163"/>
    </source>
</evidence>
<dbReference type="InterPro" id="IPR014710">
    <property type="entry name" value="RmlC-like_jellyroll"/>
</dbReference>
<accession>A0A0G3WHE0</accession>
<dbReference type="EMBL" id="CP009687">
    <property type="protein sequence ID" value="AKL97315.1"/>
    <property type="molecule type" value="Genomic_DNA"/>
</dbReference>
<evidence type="ECO:0000313" key="6">
    <source>
        <dbReference type="Proteomes" id="UP000035704"/>
    </source>
</evidence>
<evidence type="ECO:0000259" key="4">
    <source>
        <dbReference type="PROSITE" id="PS01124"/>
    </source>
</evidence>
<dbReference type="InterPro" id="IPR037923">
    <property type="entry name" value="HTH-like"/>
</dbReference>
<evidence type="ECO:0000256" key="1">
    <source>
        <dbReference type="ARBA" id="ARBA00023015"/>
    </source>
</evidence>
<dbReference type="InterPro" id="IPR009057">
    <property type="entry name" value="Homeodomain-like_sf"/>
</dbReference>
<dbReference type="Gene3D" id="2.60.120.10">
    <property type="entry name" value="Jelly Rolls"/>
    <property type="match status" value="1"/>
</dbReference>
<dbReference type="PATRIC" id="fig|84022.6.peg.3972"/>
<dbReference type="PROSITE" id="PS01124">
    <property type="entry name" value="HTH_ARAC_FAMILY_2"/>
    <property type="match status" value="1"/>
</dbReference>
<dbReference type="InterPro" id="IPR018060">
    <property type="entry name" value="HTH_AraC"/>
</dbReference>
<dbReference type="PROSITE" id="PS00041">
    <property type="entry name" value="HTH_ARAC_FAMILY_1"/>
    <property type="match status" value="1"/>
</dbReference>
<dbReference type="PANTHER" id="PTHR43280:SF2">
    <property type="entry name" value="HTH-TYPE TRANSCRIPTIONAL REGULATOR EXSA"/>
    <property type="match status" value="1"/>
</dbReference>
<dbReference type="Pfam" id="PF12833">
    <property type="entry name" value="HTH_18"/>
    <property type="match status" value="1"/>
</dbReference>
<dbReference type="KEGG" id="cace:CACET_c38870"/>
<feature type="domain" description="HTH araC/xylS-type" evidence="4">
    <location>
        <begin position="162"/>
        <end position="259"/>
    </location>
</feature>
<evidence type="ECO:0000256" key="2">
    <source>
        <dbReference type="ARBA" id="ARBA00023125"/>
    </source>
</evidence>
<organism evidence="5 6">
    <name type="scientific">Clostridium aceticum</name>
    <dbReference type="NCBI Taxonomy" id="84022"/>
    <lineage>
        <taxon>Bacteria</taxon>
        <taxon>Bacillati</taxon>
        <taxon>Bacillota</taxon>
        <taxon>Clostridia</taxon>
        <taxon>Eubacteriales</taxon>
        <taxon>Clostridiaceae</taxon>
        <taxon>Clostridium</taxon>
    </lineage>
</organism>
<dbReference type="RefSeq" id="WP_052661508.1">
    <property type="nucleotide sequence ID" value="NZ_CP009687.1"/>
</dbReference>
<dbReference type="SUPFAM" id="SSF46689">
    <property type="entry name" value="Homeodomain-like"/>
    <property type="match status" value="2"/>
</dbReference>
<keyword evidence="2" id="KW-0238">DNA-binding</keyword>
<dbReference type="STRING" id="84022.CACET_c38870"/>
<keyword evidence="1" id="KW-0805">Transcription regulation</keyword>
<keyword evidence="3" id="KW-0804">Transcription</keyword>
<protein>
    <submittedName>
        <fullName evidence="5">Transcription regulator AraC family</fullName>
    </submittedName>
</protein>
<dbReference type="SUPFAM" id="SSF51215">
    <property type="entry name" value="Regulatory protein AraC"/>
    <property type="match status" value="1"/>
</dbReference>
<dbReference type="SMART" id="SM00342">
    <property type="entry name" value="HTH_ARAC"/>
    <property type="match status" value="1"/>
</dbReference>
<dbReference type="GO" id="GO:0003700">
    <property type="term" value="F:DNA-binding transcription factor activity"/>
    <property type="evidence" value="ECO:0007669"/>
    <property type="project" value="InterPro"/>
</dbReference>
<dbReference type="InterPro" id="IPR003313">
    <property type="entry name" value="AraC-bd"/>
</dbReference>
<dbReference type="Proteomes" id="UP000035704">
    <property type="component" value="Chromosome"/>
</dbReference>
<dbReference type="OrthoDB" id="183331at2"/>
<sequence>MKGIHYYRTDAWNMIEVKTCANDMHAYKDHLHQELSIGYIEKGATKLYVSGKNYDIGAGEAVIMYPYVSHRCQPLDINEWQFTMIYIENEFCKGIFDDLEEKHSIGIKKLGEQEFNQIRYLADVLKSDVSGFHKEVELISTLIQLFSTCDVGIKLESVGKINEIKTYIEGHYLQHLNLKDMEKHFSINKFALIRGFKNKFNTTPSAYQLQLKINYGKYLLKSSNNIADIALKSGFYDQAHFTKEFKKAYGVTPLQYYKSL</sequence>
<name>A0A0G3WHE0_9CLOT</name>
<dbReference type="InterPro" id="IPR018062">
    <property type="entry name" value="HTH_AraC-typ_CS"/>
</dbReference>
<dbReference type="Gene3D" id="1.10.10.60">
    <property type="entry name" value="Homeodomain-like"/>
    <property type="match status" value="2"/>
</dbReference>
<dbReference type="InterPro" id="IPR020449">
    <property type="entry name" value="Tscrpt_reg_AraC-type_HTH"/>
</dbReference>
<keyword evidence="6" id="KW-1185">Reference proteome</keyword>
<reference evidence="5 6" key="1">
    <citation type="submission" date="2014-10" db="EMBL/GenBank/DDBJ databases">
        <title>Genome sequence of Clostridium aceticum DSM 1496.</title>
        <authorList>
            <person name="Poehlein A."/>
            <person name="Schiel-Bengelsdorf B."/>
            <person name="Gottschalk G."/>
            <person name="Duerre P."/>
            <person name="Daniel R."/>
        </authorList>
    </citation>
    <scope>NUCLEOTIDE SEQUENCE [LARGE SCALE GENOMIC DNA]</scope>
    <source>
        <strain evidence="5 6">DSM 1496</strain>
    </source>
</reference>
<dbReference type="PANTHER" id="PTHR43280">
    <property type="entry name" value="ARAC-FAMILY TRANSCRIPTIONAL REGULATOR"/>
    <property type="match status" value="1"/>
</dbReference>